<keyword evidence="4" id="KW-0862">Zinc</keyword>
<feature type="region of interest" description="Disordered" evidence="6">
    <location>
        <begin position="1"/>
        <end position="61"/>
    </location>
</feature>
<dbReference type="GO" id="GO:0008270">
    <property type="term" value="F:zinc ion binding"/>
    <property type="evidence" value="ECO:0007669"/>
    <property type="project" value="TreeGrafter"/>
</dbReference>
<gene>
    <name evidence="8" type="ORF">BDV27DRAFT_138910</name>
</gene>
<protein>
    <submittedName>
        <fullName evidence="8">LITAF-like zinc ribbon domain-containing protein</fullName>
    </submittedName>
</protein>
<dbReference type="PANTHER" id="PTHR23292:SF6">
    <property type="entry name" value="FI16602P1-RELATED"/>
    <property type="match status" value="1"/>
</dbReference>
<dbReference type="Pfam" id="PF10601">
    <property type="entry name" value="zf-LITAF-like"/>
    <property type="match status" value="1"/>
</dbReference>
<evidence type="ECO:0000256" key="6">
    <source>
        <dbReference type="SAM" id="MobiDB-lite"/>
    </source>
</evidence>
<dbReference type="RefSeq" id="XP_031920756.1">
    <property type="nucleotide sequence ID" value="XM_032069340.1"/>
</dbReference>
<evidence type="ECO:0000256" key="3">
    <source>
        <dbReference type="ARBA" id="ARBA00022723"/>
    </source>
</evidence>
<keyword evidence="5" id="KW-0472">Membrane</keyword>
<evidence type="ECO:0000256" key="5">
    <source>
        <dbReference type="ARBA" id="ARBA00023136"/>
    </source>
</evidence>
<accession>A0A5N6ZJN5</accession>
<keyword evidence="3" id="KW-0479">Metal-binding</keyword>
<dbReference type="GO" id="GO:0016020">
    <property type="term" value="C:membrane"/>
    <property type="evidence" value="ECO:0007669"/>
    <property type="project" value="UniProtKB-SubCell"/>
</dbReference>
<feature type="compositionally biased region" description="Polar residues" evidence="6">
    <location>
        <begin position="39"/>
        <end position="61"/>
    </location>
</feature>
<comment type="similarity">
    <text evidence="2">Belongs to the CDIP1/LITAF family.</text>
</comment>
<evidence type="ECO:0000313" key="9">
    <source>
        <dbReference type="Proteomes" id="UP000326268"/>
    </source>
</evidence>
<reference evidence="8 9" key="1">
    <citation type="submission" date="2019-04" db="EMBL/GenBank/DDBJ databases">
        <title>Friends and foes A comparative genomics studyof 23 Aspergillus species from section Flavi.</title>
        <authorList>
            <consortium name="DOE Joint Genome Institute"/>
            <person name="Kjaerbolling I."/>
            <person name="Vesth T."/>
            <person name="Frisvad J.C."/>
            <person name="Nybo J.L."/>
            <person name="Theobald S."/>
            <person name="Kildgaard S."/>
            <person name="Isbrandt T."/>
            <person name="Kuo A."/>
            <person name="Sato A."/>
            <person name="Lyhne E.K."/>
            <person name="Kogle M.E."/>
            <person name="Wiebenga A."/>
            <person name="Kun R.S."/>
            <person name="Lubbers R.J."/>
            <person name="Makela M.R."/>
            <person name="Barry K."/>
            <person name="Chovatia M."/>
            <person name="Clum A."/>
            <person name="Daum C."/>
            <person name="Haridas S."/>
            <person name="He G."/>
            <person name="LaButti K."/>
            <person name="Lipzen A."/>
            <person name="Mondo S."/>
            <person name="Riley R."/>
            <person name="Salamov A."/>
            <person name="Simmons B.A."/>
            <person name="Magnuson J.K."/>
            <person name="Henrissat B."/>
            <person name="Mortensen U.H."/>
            <person name="Larsen T.O."/>
            <person name="Devries R.P."/>
            <person name="Grigoriev I.V."/>
            <person name="Machida M."/>
            <person name="Baker S.E."/>
            <person name="Andersen M.R."/>
        </authorList>
    </citation>
    <scope>NUCLEOTIDE SEQUENCE [LARGE SCALE GENOMIC DNA]</scope>
    <source>
        <strain evidence="8 9">CBS 763.97</strain>
    </source>
</reference>
<evidence type="ECO:0000313" key="8">
    <source>
        <dbReference type="EMBL" id="KAE8357675.1"/>
    </source>
</evidence>
<evidence type="ECO:0000256" key="1">
    <source>
        <dbReference type="ARBA" id="ARBA00004170"/>
    </source>
</evidence>
<proteinExistence type="inferred from homology"/>
<dbReference type="GeneID" id="43653786"/>
<dbReference type="PANTHER" id="PTHR23292">
    <property type="entry name" value="LIPOPOLYSACCHARIDE-INDUCED TUMOR NECROSIS FACTOR-ALPHA FACTOR"/>
    <property type="match status" value="1"/>
</dbReference>
<feature type="domain" description="LITAF" evidence="7">
    <location>
        <begin position="65"/>
        <end position="148"/>
    </location>
</feature>
<evidence type="ECO:0000259" key="7">
    <source>
        <dbReference type="PROSITE" id="PS51837"/>
    </source>
</evidence>
<dbReference type="AlphaFoldDB" id="A0A5N6ZJN5"/>
<evidence type="ECO:0000256" key="4">
    <source>
        <dbReference type="ARBA" id="ARBA00022833"/>
    </source>
</evidence>
<evidence type="ECO:0000256" key="2">
    <source>
        <dbReference type="ARBA" id="ARBA00005975"/>
    </source>
</evidence>
<dbReference type="EMBL" id="ML737979">
    <property type="protein sequence ID" value="KAE8357675.1"/>
    <property type="molecule type" value="Genomic_DNA"/>
</dbReference>
<dbReference type="InterPro" id="IPR006629">
    <property type="entry name" value="LITAF"/>
</dbReference>
<comment type="subcellular location">
    <subcellularLocation>
        <location evidence="1">Membrane</location>
        <topology evidence="1">Peripheral membrane protein</topology>
    </subcellularLocation>
</comment>
<sequence>MTEKPSILEADRDMDRQTGAAPADRASNGGVNMKEKPAPTSSDAPPPIQSASTPACLHSQTPAPGGYPQVIPLIALSTYPALIDCPNCRARTMTRVNLTLGPRATCWSCLCCLCLGPCAAILPCILPSCKDYEHYCGNCNRLLAVVERTGAVRIIVY</sequence>
<name>A0A5N6ZJN5_9EURO</name>
<dbReference type="Proteomes" id="UP000326268">
    <property type="component" value="Unassembled WGS sequence"/>
</dbReference>
<organism evidence="8 9">
    <name type="scientific">Aspergillus caelatus</name>
    <dbReference type="NCBI Taxonomy" id="61420"/>
    <lineage>
        <taxon>Eukaryota</taxon>
        <taxon>Fungi</taxon>
        <taxon>Dikarya</taxon>
        <taxon>Ascomycota</taxon>
        <taxon>Pezizomycotina</taxon>
        <taxon>Eurotiomycetes</taxon>
        <taxon>Eurotiomycetidae</taxon>
        <taxon>Eurotiales</taxon>
        <taxon>Aspergillaceae</taxon>
        <taxon>Aspergillus</taxon>
        <taxon>Aspergillus subgen. Circumdati</taxon>
    </lineage>
</organism>
<dbReference type="PROSITE" id="PS51837">
    <property type="entry name" value="LITAF"/>
    <property type="match status" value="1"/>
</dbReference>
<dbReference type="InterPro" id="IPR037519">
    <property type="entry name" value="LITAF_fam"/>
</dbReference>
<dbReference type="SMART" id="SM00714">
    <property type="entry name" value="LITAF"/>
    <property type="match status" value="1"/>
</dbReference>
<keyword evidence="9" id="KW-1185">Reference proteome</keyword>
<dbReference type="OrthoDB" id="5599753at2759"/>